<reference evidence="1" key="1">
    <citation type="submission" date="2021-05" db="EMBL/GenBank/DDBJ databases">
        <authorList>
            <person name="Alioto T."/>
            <person name="Alioto T."/>
            <person name="Gomez Garrido J."/>
        </authorList>
    </citation>
    <scope>NUCLEOTIDE SEQUENCE</scope>
</reference>
<accession>A0A8D8XTN7</accession>
<sequence>MSHPLHCDHCRLGSCLTMNPATCQKSSWAPIRDSRVCWSPSSLSQRRRRTMLHVRRWRRIFRTWSSSWRSHSVYWTNQSKADDWSSHPGPCCPYRPVSCPL</sequence>
<dbReference type="EMBL" id="HBUF01344046">
    <property type="protein sequence ID" value="CAG6707334.1"/>
    <property type="molecule type" value="Transcribed_RNA"/>
</dbReference>
<organism evidence="1">
    <name type="scientific">Cacopsylla melanoneura</name>
    <dbReference type="NCBI Taxonomy" id="428564"/>
    <lineage>
        <taxon>Eukaryota</taxon>
        <taxon>Metazoa</taxon>
        <taxon>Ecdysozoa</taxon>
        <taxon>Arthropoda</taxon>
        <taxon>Hexapoda</taxon>
        <taxon>Insecta</taxon>
        <taxon>Pterygota</taxon>
        <taxon>Neoptera</taxon>
        <taxon>Paraneoptera</taxon>
        <taxon>Hemiptera</taxon>
        <taxon>Sternorrhyncha</taxon>
        <taxon>Psylloidea</taxon>
        <taxon>Psyllidae</taxon>
        <taxon>Psyllinae</taxon>
        <taxon>Cacopsylla</taxon>
    </lineage>
</organism>
<dbReference type="EMBL" id="HBUF01344043">
    <property type="protein sequence ID" value="CAG6707325.1"/>
    <property type="molecule type" value="Transcribed_RNA"/>
</dbReference>
<dbReference type="AlphaFoldDB" id="A0A8D8XTN7"/>
<dbReference type="EMBL" id="HBUF01344045">
    <property type="protein sequence ID" value="CAG6707331.1"/>
    <property type="molecule type" value="Transcribed_RNA"/>
</dbReference>
<evidence type="ECO:0000313" key="1">
    <source>
        <dbReference type="EMBL" id="CAG6707328.1"/>
    </source>
</evidence>
<dbReference type="EMBL" id="HBUF01344044">
    <property type="protein sequence ID" value="CAG6707328.1"/>
    <property type="molecule type" value="Transcribed_RNA"/>
</dbReference>
<proteinExistence type="predicted"/>
<name>A0A8D8XTN7_9HEMI</name>
<protein>
    <submittedName>
        <fullName evidence="1">Uncharacterized protein</fullName>
    </submittedName>
</protein>